<proteinExistence type="predicted"/>
<evidence type="ECO:0000313" key="7">
    <source>
        <dbReference type="Proteomes" id="UP001163046"/>
    </source>
</evidence>
<keyword evidence="1 3" id="KW-0863">Zinc-finger</keyword>
<dbReference type="InterPro" id="IPR052443">
    <property type="entry name" value="E3_ubiq-ligase_RNF220-like"/>
</dbReference>
<evidence type="ECO:0000256" key="3">
    <source>
        <dbReference type="PROSITE-ProRule" id="PRU00175"/>
    </source>
</evidence>
<feature type="compositionally biased region" description="Acidic residues" evidence="4">
    <location>
        <begin position="482"/>
        <end position="496"/>
    </location>
</feature>
<dbReference type="CDD" id="cd16563">
    <property type="entry name" value="RING-HC_RNF220"/>
    <property type="match status" value="1"/>
</dbReference>
<dbReference type="GO" id="GO:0061630">
    <property type="term" value="F:ubiquitin protein ligase activity"/>
    <property type="evidence" value="ECO:0007669"/>
    <property type="project" value="TreeGrafter"/>
</dbReference>
<reference evidence="6" key="1">
    <citation type="submission" date="2023-01" db="EMBL/GenBank/DDBJ databases">
        <title>Genome assembly of the deep-sea coral Lophelia pertusa.</title>
        <authorList>
            <person name="Herrera S."/>
            <person name="Cordes E."/>
        </authorList>
    </citation>
    <scope>NUCLEOTIDE SEQUENCE</scope>
    <source>
        <strain evidence="6">USNM1676648</strain>
        <tissue evidence="6">Polyp</tissue>
    </source>
</reference>
<feature type="compositionally biased region" description="Basic and acidic residues" evidence="4">
    <location>
        <begin position="176"/>
        <end position="206"/>
    </location>
</feature>
<dbReference type="Gene3D" id="3.30.160.60">
    <property type="entry name" value="Classic Zinc Finger"/>
    <property type="match status" value="1"/>
</dbReference>
<organism evidence="6 7">
    <name type="scientific">Desmophyllum pertusum</name>
    <dbReference type="NCBI Taxonomy" id="174260"/>
    <lineage>
        <taxon>Eukaryota</taxon>
        <taxon>Metazoa</taxon>
        <taxon>Cnidaria</taxon>
        <taxon>Anthozoa</taxon>
        <taxon>Hexacorallia</taxon>
        <taxon>Scleractinia</taxon>
        <taxon>Caryophylliina</taxon>
        <taxon>Caryophylliidae</taxon>
        <taxon>Desmophyllum</taxon>
    </lineage>
</organism>
<dbReference type="SUPFAM" id="SSF57850">
    <property type="entry name" value="RING/U-box"/>
    <property type="match status" value="1"/>
</dbReference>
<feature type="region of interest" description="Disordered" evidence="4">
    <location>
        <begin position="527"/>
        <end position="571"/>
    </location>
</feature>
<keyword evidence="2" id="KW-0862">Zinc</keyword>
<dbReference type="Pfam" id="PF13923">
    <property type="entry name" value="zf-C3HC4_2"/>
    <property type="match status" value="1"/>
</dbReference>
<dbReference type="InterPro" id="IPR031824">
    <property type="entry name" value="RNF220_mid"/>
</dbReference>
<dbReference type="InterPro" id="IPR013083">
    <property type="entry name" value="Znf_RING/FYVE/PHD"/>
</dbReference>
<dbReference type="GO" id="GO:0016567">
    <property type="term" value="P:protein ubiquitination"/>
    <property type="evidence" value="ECO:0007669"/>
    <property type="project" value="TreeGrafter"/>
</dbReference>
<dbReference type="InterPro" id="IPR001841">
    <property type="entry name" value="Znf_RING"/>
</dbReference>
<dbReference type="EMBL" id="MU827324">
    <property type="protein sequence ID" value="KAJ7356136.1"/>
    <property type="molecule type" value="Genomic_DNA"/>
</dbReference>
<dbReference type="AlphaFoldDB" id="A0A9X0CKJ6"/>
<keyword evidence="1 3" id="KW-0479">Metal-binding</keyword>
<feature type="region of interest" description="Disordered" evidence="4">
    <location>
        <begin position="474"/>
        <end position="500"/>
    </location>
</feature>
<dbReference type="Pfam" id="PF15926">
    <property type="entry name" value="RNF220"/>
    <property type="match status" value="1"/>
</dbReference>
<dbReference type="Gene3D" id="3.30.40.10">
    <property type="entry name" value="Zinc/RING finger domain, C3HC4 (zinc finger)"/>
    <property type="match status" value="1"/>
</dbReference>
<dbReference type="PROSITE" id="PS50089">
    <property type="entry name" value="ZF_RING_2"/>
    <property type="match status" value="1"/>
</dbReference>
<feature type="domain" description="RING-type" evidence="5">
    <location>
        <begin position="601"/>
        <end position="640"/>
    </location>
</feature>
<dbReference type="PANTHER" id="PTHR13459">
    <property type="entry name" value="E3 UBIQUITIN-PROTEIN LIGASE RNF220 ISOFORM X1"/>
    <property type="match status" value="1"/>
</dbReference>
<feature type="compositionally biased region" description="Basic and acidic residues" evidence="4">
    <location>
        <begin position="237"/>
        <end position="265"/>
    </location>
</feature>
<gene>
    <name evidence="6" type="ORF">OS493_026519</name>
</gene>
<sequence length="653" mass="73144">MYIPRGGSAKDELSPNVGQMEKLSGPAYIPNPLTSPALMVLASTAEAARSTASSPGPMNDYHAVYSSPSNRYIDGEAVHRMVLNSTHYQHRSSHLALYPGAEHYAERMPHEFGPHFLQLHHHLGGGLLHKTSGPTAVFNGTGAFRRVVPPDHAFPFHHMQHQRNLLERDHHVDSLYKSSELEKETSLDRGMKERISPRKPEKDSDTRLIGGEQSKTPSPRRTSSHEESDSGNVDTVSIKREHTEQSECCKSSEAEDTEGSRDSQSKGRRRSSSTHAPCCPVCGTSIRPGEMESHFAWEMERFCDENRKLRRSQRESALQARKNGETFQKKVKQEYKGSTSHHLDDTPASTRQQANIFKSMRQQNGEKWPLNATQADKVQKFSKLSCELPLGGEEGPSGIKTTLCPVCEEMIHGNGDELNSHVEACLRKKEGGGVNDIDDTNCREVFEEYEWAGQTRIRATTLLEGGFRASGFQTGIKRKREEEDDGDLNIDGDDSEEYGKPQFTEVDVIPCSADEPDEDHVRQALRGAVISGENSPVDKNGPTREQRIEDETEDDSAETKANKHNEDRDLDFRAGNPDLVITSLKARIKELGKKKSEKMKCLICLEPYTNPLASISCWHVHCEECWLRTLGAKKLCPQCNMITSPSDLRRIYL</sequence>
<dbReference type="OrthoDB" id="6270329at2759"/>
<dbReference type="PANTHER" id="PTHR13459:SF1">
    <property type="entry name" value="E3 UBIQUITIN-PROTEIN LIGASE RNF220 ISOFORM X1"/>
    <property type="match status" value="1"/>
</dbReference>
<dbReference type="Proteomes" id="UP001163046">
    <property type="component" value="Unassembled WGS sequence"/>
</dbReference>
<comment type="caution">
    <text evidence="6">The sequence shown here is derived from an EMBL/GenBank/DDBJ whole genome shotgun (WGS) entry which is preliminary data.</text>
</comment>
<dbReference type="GO" id="GO:0008270">
    <property type="term" value="F:zinc ion binding"/>
    <property type="evidence" value="ECO:0007669"/>
    <property type="project" value="UniProtKB-KW"/>
</dbReference>
<feature type="region of interest" description="Disordered" evidence="4">
    <location>
        <begin position="176"/>
        <end position="284"/>
    </location>
</feature>
<protein>
    <recommendedName>
        <fullName evidence="5">RING-type domain-containing protein</fullName>
    </recommendedName>
</protein>
<evidence type="ECO:0000256" key="1">
    <source>
        <dbReference type="ARBA" id="ARBA00022771"/>
    </source>
</evidence>
<feature type="compositionally biased region" description="Basic and acidic residues" evidence="4">
    <location>
        <begin position="557"/>
        <end position="571"/>
    </location>
</feature>
<evidence type="ECO:0000256" key="4">
    <source>
        <dbReference type="SAM" id="MobiDB-lite"/>
    </source>
</evidence>
<evidence type="ECO:0000256" key="2">
    <source>
        <dbReference type="ARBA" id="ARBA00022833"/>
    </source>
</evidence>
<evidence type="ECO:0000259" key="5">
    <source>
        <dbReference type="PROSITE" id="PS50089"/>
    </source>
</evidence>
<dbReference type="InterPro" id="IPR040178">
    <property type="entry name" value="RNF220_RING"/>
</dbReference>
<name>A0A9X0CKJ6_9CNID</name>
<evidence type="ECO:0000313" key="6">
    <source>
        <dbReference type="EMBL" id="KAJ7356136.1"/>
    </source>
</evidence>
<accession>A0A9X0CKJ6</accession>
<keyword evidence="7" id="KW-1185">Reference proteome</keyword>